<evidence type="ECO:0000256" key="3">
    <source>
        <dbReference type="ARBA" id="ARBA00022801"/>
    </source>
</evidence>
<evidence type="ECO:0000256" key="6">
    <source>
        <dbReference type="SAM" id="MobiDB-lite"/>
    </source>
</evidence>
<dbReference type="Proteomes" id="UP001239522">
    <property type="component" value="Chromosome"/>
</dbReference>
<evidence type="ECO:0000256" key="2">
    <source>
        <dbReference type="ARBA" id="ARBA00022741"/>
    </source>
</evidence>
<gene>
    <name evidence="10" type="ORF">P8A18_31770</name>
</gene>
<feature type="domain" description="Restriction endonuclease type II-like" evidence="9">
    <location>
        <begin position="1378"/>
        <end position="1472"/>
    </location>
</feature>
<dbReference type="CDD" id="cd18808">
    <property type="entry name" value="SF1_C_Upf1"/>
    <property type="match status" value="1"/>
</dbReference>
<dbReference type="Pfam" id="PF13086">
    <property type="entry name" value="AAA_11"/>
    <property type="match status" value="1"/>
</dbReference>
<protein>
    <submittedName>
        <fullName evidence="10">AAA domain-containing protein</fullName>
    </submittedName>
</protein>
<proteinExistence type="inferred from homology"/>
<evidence type="ECO:0000259" key="7">
    <source>
        <dbReference type="Pfam" id="PF13086"/>
    </source>
</evidence>
<dbReference type="SUPFAM" id="SSF52980">
    <property type="entry name" value="Restriction endonuclease-like"/>
    <property type="match status" value="1"/>
</dbReference>
<evidence type="ECO:0000259" key="9">
    <source>
        <dbReference type="Pfam" id="PF18741"/>
    </source>
</evidence>
<dbReference type="InterPro" id="IPR041677">
    <property type="entry name" value="DNA2/NAM7_AAA_11"/>
</dbReference>
<keyword evidence="3" id="KW-0378">Hydrolase</keyword>
<dbReference type="EMBL" id="CP120997">
    <property type="protein sequence ID" value="WLQ37740.1"/>
    <property type="molecule type" value="Genomic_DNA"/>
</dbReference>
<dbReference type="Pfam" id="PF18741">
    <property type="entry name" value="MTES_1575"/>
    <property type="match status" value="1"/>
</dbReference>
<dbReference type="Pfam" id="PF13087">
    <property type="entry name" value="AAA_12"/>
    <property type="match status" value="1"/>
</dbReference>
<feature type="domain" description="DNA2/NAM7 helicase helicase" evidence="7">
    <location>
        <begin position="374"/>
        <end position="438"/>
    </location>
</feature>
<evidence type="ECO:0000259" key="8">
    <source>
        <dbReference type="Pfam" id="PF13087"/>
    </source>
</evidence>
<dbReference type="PANTHER" id="PTHR43788:SF8">
    <property type="entry name" value="DNA-BINDING PROTEIN SMUBP-2"/>
    <property type="match status" value="1"/>
</dbReference>
<keyword evidence="4" id="KW-0347">Helicase</keyword>
<evidence type="ECO:0000256" key="4">
    <source>
        <dbReference type="ARBA" id="ARBA00022806"/>
    </source>
</evidence>
<keyword evidence="5" id="KW-0067">ATP-binding</keyword>
<dbReference type="Gene3D" id="3.40.960.10">
    <property type="entry name" value="VSR Endonuclease"/>
    <property type="match status" value="1"/>
</dbReference>
<dbReference type="SUPFAM" id="SSF52540">
    <property type="entry name" value="P-loop containing nucleoside triphosphate hydrolases"/>
    <property type="match status" value="1"/>
</dbReference>
<dbReference type="RefSeq" id="WP_306060201.1">
    <property type="nucleotide sequence ID" value="NZ_CP120997.1"/>
</dbReference>
<feature type="region of interest" description="Disordered" evidence="6">
    <location>
        <begin position="97"/>
        <end position="118"/>
    </location>
</feature>
<comment type="similarity">
    <text evidence="1">Belongs to the DNA2/NAM7 helicase family.</text>
</comment>
<dbReference type="InterPro" id="IPR041679">
    <property type="entry name" value="DNA2/NAM7-like_C"/>
</dbReference>
<dbReference type="InterPro" id="IPR027417">
    <property type="entry name" value="P-loop_NTPase"/>
</dbReference>
<evidence type="ECO:0000256" key="1">
    <source>
        <dbReference type="ARBA" id="ARBA00007913"/>
    </source>
</evidence>
<name>A0ABY9HT88_9ACTN</name>
<feature type="region of interest" description="Disordered" evidence="6">
    <location>
        <begin position="1480"/>
        <end position="1538"/>
    </location>
</feature>
<accession>A0ABY9HT88</accession>
<evidence type="ECO:0000313" key="10">
    <source>
        <dbReference type="EMBL" id="WLQ37740.1"/>
    </source>
</evidence>
<dbReference type="InterPro" id="IPR047187">
    <property type="entry name" value="SF1_C_Upf1"/>
</dbReference>
<dbReference type="Gene3D" id="3.40.50.300">
    <property type="entry name" value="P-loop containing nucleotide triphosphate hydrolases"/>
    <property type="match status" value="3"/>
</dbReference>
<keyword evidence="2" id="KW-0547">Nucleotide-binding</keyword>
<evidence type="ECO:0000256" key="5">
    <source>
        <dbReference type="ARBA" id="ARBA00022840"/>
    </source>
</evidence>
<evidence type="ECO:0000313" key="11">
    <source>
        <dbReference type="Proteomes" id="UP001239522"/>
    </source>
</evidence>
<organism evidence="10 11">
    <name type="scientific">Streptomyces castrisilvae</name>
    <dbReference type="NCBI Taxonomy" id="3033811"/>
    <lineage>
        <taxon>Bacteria</taxon>
        <taxon>Bacillati</taxon>
        <taxon>Actinomycetota</taxon>
        <taxon>Actinomycetes</taxon>
        <taxon>Kitasatosporales</taxon>
        <taxon>Streptomycetaceae</taxon>
        <taxon>Streptomyces</taxon>
    </lineage>
</organism>
<dbReference type="InterPro" id="IPR011335">
    <property type="entry name" value="Restrct_endonuc-II-like"/>
</dbReference>
<dbReference type="InterPro" id="IPR049468">
    <property type="entry name" value="Restrct_endonuc-II-like_dom"/>
</dbReference>
<feature type="domain" description="DNA2/NAM7 helicase-like C-terminal" evidence="8">
    <location>
        <begin position="1159"/>
        <end position="1327"/>
    </location>
</feature>
<sequence length="1538" mass="170806">MNAPRRHAADPDVIAQTTGLVNFLRDMVHSSHQRQRDDRGRERLWLDDLPQQVRRPTAHEDGIVLRLDHVSQTTPPELPEVLDGWVDQAACLDADGIDPPLAEAGPGRSLLPARGTEEDEEDAATTMARDEAGEVLRAYGPWLQRWRKWAERERQERPLRALYDKVYAWHQQLAMEDDRTELVLAVGLLAWARPGEETVHRHLLTQRVETSMDRRTAQVTVRLSAEGALRLEDQDFLDTDDGWVRERGAALAEEIAARSTHPLHPDAVELLAQWQERATEQRVVFSARWQPPQVPEPVARLTYAPALVLRPRNMNALLRVYGQISDAIVAEAHAPLGLAQMVMNLDPPERAAWDVRGGRRAPLFGDDPLFPGKTNEQQRSVLRRLEKETGVVVQGPPGTGKTHTIANLVSALLAQGQRVLVTSARDQPLTVLRDKLPSAVRDLCVLLLSSTRHGGTSELDRTVTALTEQVAGADTEMLRAEIDRLTKLHLDIRGRINTLTDQVLSLREEEYRHRSVAPGYDGTLARIVQQVQDQSGAHGWIGALPEGAGTSPAVTAEQAQELLLLLRDGAGEPRSGGALPLLEQVPPVSEVADTFGASRVTSDGLTSQTVELRNLLASLDPAVTDELALRLEEAATALHHLGVSSDATRWDAGSWVTRALTLRLSRGGLGLWERVTTTGADIAGAREALDAAGLRPVRLPEDLDANRAGRMVTTGQALRDHLAAKEGRTVRDRLPRFASRAQKDAQEILTSCTIDGHAPRTAADLDHILSRLRAHIALDAVALRWKQADAPLPPGDLEVQLAELSNRRVQLGHVDAFARARESADDILVRHGVRMLLTTPEAWQDLAVAVTALGGRRAADEALARLAAWDEELSATQEGEHMCEEARSLVSALRDQDIDAYAKAVDALEHAHVRDTRRRRCGRLLDDLRAAHPLLTGRLLDEADDPAWESRLAALDRAWAWGKAAQFVRVRRAPGLERRLDTELTEQEDRLEEVTGDLAAAWGRLHCRQNMTQEQKSALQAYRTHMASVGRGKGRSAGHFRAAARERMAVAQGAVPAWVMPIAQVAEMVQAQHDTFDVVIVDEASQAGMDALFLLWLAPRVIVVGDDKQCAPPVSGKGRHQAIRDKLAAHLPDMPTGLRELYMPHTNLYGLLTTFFPEVVRLDEHFRCVPEIINWSSSTFYDNKLLPLRQYGGERLDPLCTTFVEDAATVGREGRIHNPKEAEAIVDTLERLTSDEAYRDKTIGVIVLQGFGQIRLLENLIKKRIPAPVREHHRIRAGNAASFQGDERHVILLSMVVTDPHRAAGGARSEQQAYNVAASRAQDQMWLFHSVPPDRLRPNDLRLNLLTYMENPPASLAANDDIGPVRPDVHRPPFQSLFEQQVYLKIKELGYHVLPQYPAGTKSIDLVVVGARGRLAVECDGEYFHHTTREQIDRDHQRDRELRRVGWRFWRVRESEFRFDPDEALSGLWDELDRLDIRPADYSRPAPAPTDDTPWTPLELPDAPDDDTTDAGPEASHTDAADEINAAAETLHAIKDPA</sequence>
<keyword evidence="11" id="KW-1185">Reference proteome</keyword>
<reference evidence="10 11" key="1">
    <citation type="submission" date="2023-03" db="EMBL/GenBank/DDBJ databases">
        <title>Isolation and description of six Streptomyces strains from soil environments, able to metabolize different microbial glucans.</title>
        <authorList>
            <person name="Widen T."/>
            <person name="Larsbrink J."/>
        </authorList>
    </citation>
    <scope>NUCLEOTIDE SEQUENCE [LARGE SCALE GENOMIC DNA]</scope>
    <source>
        <strain evidence="10 11">Mut1</strain>
    </source>
</reference>
<dbReference type="PANTHER" id="PTHR43788">
    <property type="entry name" value="DNA2/NAM7 HELICASE FAMILY MEMBER"/>
    <property type="match status" value="1"/>
</dbReference>
<dbReference type="InterPro" id="IPR050534">
    <property type="entry name" value="Coronavir_polyprotein_1ab"/>
</dbReference>